<dbReference type="NCBIfam" id="TIGR00611">
    <property type="entry name" value="recf"/>
    <property type="match status" value="1"/>
</dbReference>
<dbReference type="PANTHER" id="PTHR32182:SF0">
    <property type="entry name" value="DNA REPLICATION AND REPAIR PROTEIN RECF"/>
    <property type="match status" value="1"/>
</dbReference>
<keyword evidence="9" id="KW-0742">SOS response</keyword>
<keyword evidence="7 9" id="KW-0067">ATP-binding</keyword>
<keyword evidence="9" id="KW-0234">DNA repair</keyword>
<feature type="domain" description="AAA+ ATPase" evidence="10">
    <location>
        <begin position="24"/>
        <end position="366"/>
    </location>
</feature>
<evidence type="ECO:0000256" key="2">
    <source>
        <dbReference type="ARBA" id="ARBA00008016"/>
    </source>
</evidence>
<dbReference type="SUPFAM" id="SSF52540">
    <property type="entry name" value="P-loop containing nucleoside triphosphate hydrolases"/>
    <property type="match status" value="1"/>
</dbReference>
<dbReference type="InterPro" id="IPR003395">
    <property type="entry name" value="RecF/RecN/SMC_N"/>
</dbReference>
<dbReference type="InterPro" id="IPR003593">
    <property type="entry name" value="AAA+_ATPase"/>
</dbReference>
<organism evidence="11 12">
    <name type="scientific">Devosia salina</name>
    <dbReference type="NCBI Taxonomy" id="2860336"/>
    <lineage>
        <taxon>Bacteria</taxon>
        <taxon>Pseudomonadati</taxon>
        <taxon>Pseudomonadota</taxon>
        <taxon>Alphaproteobacteria</taxon>
        <taxon>Hyphomicrobiales</taxon>
        <taxon>Devosiaceae</taxon>
        <taxon>Devosia</taxon>
    </lineage>
</organism>
<evidence type="ECO:0000256" key="7">
    <source>
        <dbReference type="ARBA" id="ARBA00022840"/>
    </source>
</evidence>
<dbReference type="RefSeq" id="WP_220305497.1">
    <property type="nucleotide sequence ID" value="NZ_CP080590.1"/>
</dbReference>
<feature type="binding site" evidence="9">
    <location>
        <begin position="32"/>
        <end position="39"/>
    </location>
    <ligand>
        <name>ATP</name>
        <dbReference type="ChEBI" id="CHEBI:30616"/>
    </ligand>
</feature>
<keyword evidence="5 9" id="KW-0235">DNA replication</keyword>
<dbReference type="InterPro" id="IPR001238">
    <property type="entry name" value="DNA-binding_RecF"/>
</dbReference>
<evidence type="ECO:0000313" key="11">
    <source>
        <dbReference type="EMBL" id="QYO77035.1"/>
    </source>
</evidence>
<evidence type="ECO:0000256" key="5">
    <source>
        <dbReference type="ARBA" id="ARBA00022705"/>
    </source>
</evidence>
<evidence type="ECO:0000256" key="8">
    <source>
        <dbReference type="ARBA" id="ARBA00023125"/>
    </source>
</evidence>
<evidence type="ECO:0000259" key="10">
    <source>
        <dbReference type="SMART" id="SM00382"/>
    </source>
</evidence>
<evidence type="ECO:0000256" key="9">
    <source>
        <dbReference type="HAMAP-Rule" id="MF_00365"/>
    </source>
</evidence>
<accession>A0ABX8WDN9</accession>
<evidence type="ECO:0000256" key="4">
    <source>
        <dbReference type="ARBA" id="ARBA00022490"/>
    </source>
</evidence>
<evidence type="ECO:0000313" key="12">
    <source>
        <dbReference type="Proteomes" id="UP000825799"/>
    </source>
</evidence>
<protein>
    <recommendedName>
        <fullName evidence="3 9">DNA replication and repair protein RecF</fullName>
    </recommendedName>
</protein>
<dbReference type="PANTHER" id="PTHR32182">
    <property type="entry name" value="DNA REPLICATION AND REPAIR PROTEIN RECF"/>
    <property type="match status" value="1"/>
</dbReference>
<dbReference type="Proteomes" id="UP000825799">
    <property type="component" value="Chromosome"/>
</dbReference>
<reference evidence="11 12" key="1">
    <citation type="submission" date="2021-08" db="EMBL/GenBank/DDBJ databases">
        <title>Devosia salina sp. nov., isolated from the South China Sea sediment.</title>
        <authorList>
            <person name="Zhou Z."/>
        </authorList>
    </citation>
    <scope>NUCLEOTIDE SEQUENCE [LARGE SCALE GENOMIC DNA]</scope>
    <source>
        <strain evidence="11 12">SCS-3</strain>
    </source>
</reference>
<dbReference type="InterPro" id="IPR042174">
    <property type="entry name" value="RecF_2"/>
</dbReference>
<dbReference type="SMART" id="SM00382">
    <property type="entry name" value="AAA"/>
    <property type="match status" value="1"/>
</dbReference>
<dbReference type="Gene3D" id="3.40.50.300">
    <property type="entry name" value="P-loop containing nucleotide triphosphate hydrolases"/>
    <property type="match status" value="1"/>
</dbReference>
<keyword evidence="6 9" id="KW-0547">Nucleotide-binding</keyword>
<comment type="function">
    <text evidence="9">The RecF protein is involved in DNA metabolism; it is required for DNA replication and normal SOS inducibility. RecF binds preferentially to single-stranded, linear DNA. It also seems to bind ATP.</text>
</comment>
<dbReference type="EMBL" id="CP080590">
    <property type="protein sequence ID" value="QYO77035.1"/>
    <property type="molecule type" value="Genomic_DNA"/>
</dbReference>
<keyword evidence="12" id="KW-1185">Reference proteome</keyword>
<dbReference type="Gene3D" id="1.20.1050.90">
    <property type="entry name" value="RecF/RecN/SMC, N-terminal domain"/>
    <property type="match status" value="1"/>
</dbReference>
<keyword evidence="9" id="KW-0227">DNA damage</keyword>
<dbReference type="PROSITE" id="PS00617">
    <property type="entry name" value="RECF_1"/>
    <property type="match status" value="1"/>
</dbReference>
<dbReference type="Pfam" id="PF02463">
    <property type="entry name" value="SMC_N"/>
    <property type="match status" value="1"/>
</dbReference>
<keyword evidence="8 9" id="KW-0238">DNA-binding</keyword>
<comment type="subcellular location">
    <subcellularLocation>
        <location evidence="1 9">Cytoplasm</location>
    </subcellularLocation>
</comment>
<comment type="similarity">
    <text evidence="2 9">Belongs to the RecF family.</text>
</comment>
<sequence length="371" mass="39942">MIRHISRLRLTAFRNYASAALDLDQRHVVLTGPNGSGKTNLLEAVSVLSPGRGLRGASFDTLQSQGSDLPWAVAATIETDDGPADIGTGALPDGGRRVRINGANARSIEAMSDYLRVLWLTPAMDGLFSGPAGERRRFLDRLVTTLIPGHSAAVSDFEKAMRQRNRLLEEEGDPRWLTAIEAQMAELGASIHLNRTDSLVSLQALIAESLEDGNFPAALLSLTPLFEDGAEPATSAELEALLAQRWHAARGLDRAAGRTTSGPHRVDLEVVHAQKAMPAALGSTGEQKALLIGLILAHARLVRLRTGIVPFLLLDEIAAHLDPDRRKALFAALDGLETQCFLTGTDPVLFEALEDRAQRISVRDGRLSAKG</sequence>
<keyword evidence="4 9" id="KW-0963">Cytoplasm</keyword>
<evidence type="ECO:0000256" key="6">
    <source>
        <dbReference type="ARBA" id="ARBA00022741"/>
    </source>
</evidence>
<evidence type="ECO:0000256" key="3">
    <source>
        <dbReference type="ARBA" id="ARBA00020170"/>
    </source>
</evidence>
<name>A0ABX8WDN9_9HYPH</name>
<dbReference type="InterPro" id="IPR027417">
    <property type="entry name" value="P-loop_NTPase"/>
</dbReference>
<dbReference type="HAMAP" id="MF_00365">
    <property type="entry name" value="RecF"/>
    <property type="match status" value="1"/>
</dbReference>
<evidence type="ECO:0000256" key="1">
    <source>
        <dbReference type="ARBA" id="ARBA00004496"/>
    </source>
</evidence>
<dbReference type="InterPro" id="IPR018078">
    <property type="entry name" value="DNA-binding_RecF_CS"/>
</dbReference>
<proteinExistence type="inferred from homology"/>
<gene>
    <name evidence="9 11" type="primary">recF</name>
    <name evidence="11" type="ORF">K1X15_00020</name>
</gene>